<keyword evidence="1" id="KW-0472">Membrane</keyword>
<organism evidence="2 3">
    <name type="scientific">Candidatus Magasanikbacteria bacterium CG10_big_fil_rev_8_21_14_0_10_38_6</name>
    <dbReference type="NCBI Taxonomy" id="1974647"/>
    <lineage>
        <taxon>Bacteria</taxon>
        <taxon>Candidatus Magasanikiibacteriota</taxon>
    </lineage>
</organism>
<accession>A0A2M6P1Y1</accession>
<dbReference type="EMBL" id="PFBW01000034">
    <property type="protein sequence ID" value="PIR77743.1"/>
    <property type="molecule type" value="Genomic_DNA"/>
</dbReference>
<keyword evidence="1" id="KW-1133">Transmembrane helix</keyword>
<feature type="non-terminal residue" evidence="2">
    <location>
        <position position="161"/>
    </location>
</feature>
<dbReference type="AlphaFoldDB" id="A0A2M6P1Y1"/>
<protein>
    <submittedName>
        <fullName evidence="2">Uncharacterized protein</fullName>
    </submittedName>
</protein>
<dbReference type="Proteomes" id="UP000228528">
    <property type="component" value="Unassembled WGS sequence"/>
</dbReference>
<reference evidence="3" key="1">
    <citation type="submission" date="2017-09" db="EMBL/GenBank/DDBJ databases">
        <title>Depth-based differentiation of microbial function through sediment-hosted aquifers and enrichment of novel symbionts in the deep terrestrial subsurface.</title>
        <authorList>
            <person name="Probst A.J."/>
            <person name="Ladd B."/>
            <person name="Jarett J.K."/>
            <person name="Geller-Mcgrath D.E."/>
            <person name="Sieber C.M.K."/>
            <person name="Emerson J.B."/>
            <person name="Anantharaman K."/>
            <person name="Thomas B.C."/>
            <person name="Malmstrom R."/>
            <person name="Stieglmeier M."/>
            <person name="Klingl A."/>
            <person name="Woyke T."/>
            <person name="Ryan C.M."/>
            <person name="Banfield J.F."/>
        </authorList>
    </citation>
    <scope>NUCLEOTIDE SEQUENCE [LARGE SCALE GENOMIC DNA]</scope>
</reference>
<dbReference type="InterPro" id="IPR043993">
    <property type="entry name" value="T4SS_pilin"/>
</dbReference>
<name>A0A2M6P1Y1_9BACT</name>
<evidence type="ECO:0000256" key="1">
    <source>
        <dbReference type="SAM" id="Phobius"/>
    </source>
</evidence>
<evidence type="ECO:0000313" key="3">
    <source>
        <dbReference type="Proteomes" id="UP000228528"/>
    </source>
</evidence>
<comment type="caution">
    <text evidence="2">The sequence shown here is derived from an EMBL/GenBank/DDBJ whole genome shotgun (WGS) entry which is preliminary data.</text>
</comment>
<evidence type="ECO:0000313" key="2">
    <source>
        <dbReference type="EMBL" id="PIR77743.1"/>
    </source>
</evidence>
<dbReference type="Pfam" id="PF18895">
    <property type="entry name" value="T4SS_pilin"/>
    <property type="match status" value="1"/>
</dbReference>
<feature type="transmembrane region" description="Helical" evidence="1">
    <location>
        <begin position="73"/>
        <end position="95"/>
    </location>
</feature>
<gene>
    <name evidence="2" type="ORF">COU30_00805</name>
</gene>
<feature type="transmembrane region" description="Helical" evidence="1">
    <location>
        <begin position="116"/>
        <end position="138"/>
    </location>
</feature>
<keyword evidence="1" id="KW-0812">Transmembrane</keyword>
<sequence>MLAWNRSKFFGILQKNLVSTTMFCLVVFLCVSLFPVDVFAQEVVPPNSVQTDTFGVGDFADQTVLGSGDIRVIIAQIINVFLGLLGVIFVVIVIYAGYLWMTANGNEDNITRAKKILVNAVIGLVIILSAFIITRFIINALRGATGFRISEGGNGGRPQIA</sequence>
<proteinExistence type="predicted"/>